<dbReference type="GO" id="GO:0007155">
    <property type="term" value="P:cell adhesion"/>
    <property type="evidence" value="ECO:0007669"/>
    <property type="project" value="InterPro"/>
</dbReference>
<sequence>MKIRRATPPIALAAAAVAGSLLLSGCGGASSAAGRDGGRLEVVASFYPMEFLARQIGGEHVKVTDLTAPGVEPHDLELTAKQVAAVQRADAVVYLKGLQPTVDKAVAQSHVKHPVDATAVSPLVDHHLDEGGADGTEAHDGEHGHEHDGPAGDPHIWLDPTRYAAVARSVGAEFAEIDPANAADYQRNTDDLVTRLTALDQEFRDGLANSGTRTFVTSHAAFGYLADHYGLEQVAINGVDPEAEPTPSRMAAIQRAARENGATTVFFEALVSPKLANTVAADLGLKTAVLDPLEGIKEPDRNDYFSVMRQNLTNLRAALGTR</sequence>
<protein>
    <submittedName>
        <fullName evidence="7">Putative metal ABC transporter substrate-binding protein</fullName>
    </submittedName>
</protein>
<proteinExistence type="inferred from homology"/>
<dbReference type="PRINTS" id="PR00691">
    <property type="entry name" value="ADHESINB"/>
</dbReference>
<dbReference type="InterPro" id="IPR006129">
    <property type="entry name" value="AdhesinB"/>
</dbReference>
<dbReference type="PATRIC" id="fig|452652.3.peg.2545"/>
<dbReference type="InterPro" id="IPR006128">
    <property type="entry name" value="Lipoprotein_PsaA-like"/>
</dbReference>
<keyword evidence="8" id="KW-1185">Reference proteome</keyword>
<organism evidence="7 8">
    <name type="scientific">Kitasatospora setae (strain ATCC 33774 / DSM 43861 / JCM 3304 / KCC A-0304 / NBRC 14216 / KM-6054)</name>
    <name type="common">Streptomyces setae</name>
    <dbReference type="NCBI Taxonomy" id="452652"/>
    <lineage>
        <taxon>Bacteria</taxon>
        <taxon>Bacillati</taxon>
        <taxon>Actinomycetota</taxon>
        <taxon>Actinomycetes</taxon>
        <taxon>Kitasatosporales</taxon>
        <taxon>Streptomycetaceae</taxon>
        <taxon>Kitasatospora</taxon>
    </lineage>
</organism>
<evidence type="ECO:0000256" key="5">
    <source>
        <dbReference type="SAM" id="MobiDB-lite"/>
    </source>
</evidence>
<feature type="region of interest" description="Disordered" evidence="5">
    <location>
        <begin position="126"/>
        <end position="152"/>
    </location>
</feature>
<evidence type="ECO:0000313" key="8">
    <source>
        <dbReference type="Proteomes" id="UP000007076"/>
    </source>
</evidence>
<dbReference type="STRING" id="452652.KSE_25400"/>
<accession>E4NAX2</accession>
<dbReference type="InterPro" id="IPR006127">
    <property type="entry name" value="ZnuA-like"/>
</dbReference>
<dbReference type="GO" id="GO:0046872">
    <property type="term" value="F:metal ion binding"/>
    <property type="evidence" value="ECO:0007669"/>
    <property type="project" value="InterPro"/>
</dbReference>
<feature type="chain" id="PRO_5038915207" evidence="6">
    <location>
        <begin position="30"/>
        <end position="322"/>
    </location>
</feature>
<dbReference type="EMBL" id="AP010968">
    <property type="protein sequence ID" value="BAJ28353.1"/>
    <property type="molecule type" value="Genomic_DNA"/>
</dbReference>
<reference evidence="7 8" key="1">
    <citation type="journal article" date="2010" name="DNA Res.">
        <title>Genome sequence of Kitasatospora setae NBRC 14216T: an evolutionary snapshot of the family Streptomycetaceae.</title>
        <authorList>
            <person name="Ichikawa N."/>
            <person name="Oguchi A."/>
            <person name="Ikeda H."/>
            <person name="Ishikawa J."/>
            <person name="Kitani S."/>
            <person name="Watanabe Y."/>
            <person name="Nakamura S."/>
            <person name="Katano Y."/>
            <person name="Kishi E."/>
            <person name="Sasagawa M."/>
            <person name="Ankai A."/>
            <person name="Fukui S."/>
            <person name="Hashimoto Y."/>
            <person name="Kamata S."/>
            <person name="Otoguro M."/>
            <person name="Tanikawa S."/>
            <person name="Nihira T."/>
            <person name="Horinouchi S."/>
            <person name="Ohnishi Y."/>
            <person name="Hayakawa M."/>
            <person name="Kuzuyama T."/>
            <person name="Arisawa A."/>
            <person name="Nomoto F."/>
            <person name="Miura H."/>
            <person name="Takahashi Y."/>
            <person name="Fujita N."/>
        </authorList>
    </citation>
    <scope>NUCLEOTIDE SEQUENCE [LARGE SCALE GENOMIC DNA]</scope>
    <source>
        <strain evidence="8">ATCC 33774 / DSM 43861 / JCM 3304 / KCC A-0304 / NBRC 14216 / KM-6054</strain>
    </source>
</reference>
<dbReference type="Pfam" id="PF01297">
    <property type="entry name" value="ZnuA"/>
    <property type="match status" value="1"/>
</dbReference>
<dbReference type="SUPFAM" id="SSF53807">
    <property type="entry name" value="Helical backbone' metal receptor"/>
    <property type="match status" value="1"/>
</dbReference>
<dbReference type="Proteomes" id="UP000007076">
    <property type="component" value="Chromosome"/>
</dbReference>
<keyword evidence="3 6" id="KW-0732">Signal</keyword>
<dbReference type="PRINTS" id="PR00690">
    <property type="entry name" value="ADHESNFAMILY"/>
</dbReference>
<feature type="signal peptide" evidence="6">
    <location>
        <begin position="1"/>
        <end position="29"/>
    </location>
</feature>
<dbReference type="InterPro" id="IPR050492">
    <property type="entry name" value="Bact_metal-bind_prot9"/>
</dbReference>
<dbReference type="PROSITE" id="PS51257">
    <property type="entry name" value="PROKAR_LIPOPROTEIN"/>
    <property type="match status" value="1"/>
</dbReference>
<dbReference type="AlphaFoldDB" id="E4NAX2"/>
<evidence type="ECO:0000256" key="1">
    <source>
        <dbReference type="ARBA" id="ARBA00011028"/>
    </source>
</evidence>
<dbReference type="GO" id="GO:0030001">
    <property type="term" value="P:metal ion transport"/>
    <property type="evidence" value="ECO:0007669"/>
    <property type="project" value="InterPro"/>
</dbReference>
<evidence type="ECO:0000256" key="3">
    <source>
        <dbReference type="ARBA" id="ARBA00022729"/>
    </source>
</evidence>
<dbReference type="Gene3D" id="3.40.50.1980">
    <property type="entry name" value="Nitrogenase molybdenum iron protein domain"/>
    <property type="match status" value="2"/>
</dbReference>
<comment type="similarity">
    <text evidence="1 4">Belongs to the bacterial solute-binding protein 9 family.</text>
</comment>
<keyword evidence="2 4" id="KW-0813">Transport</keyword>
<evidence type="ECO:0000256" key="4">
    <source>
        <dbReference type="RuleBase" id="RU003512"/>
    </source>
</evidence>
<dbReference type="HOGENOM" id="CLU_016838_1_0_11"/>
<name>E4NAX2_KITSK</name>
<dbReference type="eggNOG" id="COG0803">
    <property type="taxonomic scope" value="Bacteria"/>
</dbReference>
<evidence type="ECO:0000256" key="2">
    <source>
        <dbReference type="ARBA" id="ARBA00022448"/>
    </source>
</evidence>
<dbReference type="PANTHER" id="PTHR42953">
    <property type="entry name" value="HIGH-AFFINITY ZINC UPTAKE SYSTEM PROTEIN ZNUA-RELATED"/>
    <property type="match status" value="1"/>
</dbReference>
<feature type="compositionally biased region" description="Basic and acidic residues" evidence="5">
    <location>
        <begin position="126"/>
        <end position="150"/>
    </location>
</feature>
<dbReference type="RefSeq" id="WP_014135667.1">
    <property type="nucleotide sequence ID" value="NC_016109.1"/>
</dbReference>
<evidence type="ECO:0000256" key="6">
    <source>
        <dbReference type="SAM" id="SignalP"/>
    </source>
</evidence>
<dbReference type="KEGG" id="ksk:KSE_25400"/>
<dbReference type="PANTHER" id="PTHR42953:SF3">
    <property type="entry name" value="HIGH-AFFINITY ZINC UPTAKE SYSTEM PROTEIN ZNUA"/>
    <property type="match status" value="1"/>
</dbReference>
<gene>
    <name evidence="7" type="ordered locus">KSE_25400</name>
</gene>
<evidence type="ECO:0000313" key="7">
    <source>
        <dbReference type="EMBL" id="BAJ28353.1"/>
    </source>
</evidence>